<dbReference type="EMBL" id="JXTB01000023">
    <property type="protein sequence ID" value="PON75520.1"/>
    <property type="molecule type" value="Genomic_DNA"/>
</dbReference>
<comment type="caution">
    <text evidence="1">The sequence shown here is derived from an EMBL/GenBank/DDBJ whole genome shotgun (WGS) entry which is preliminary data.</text>
</comment>
<accession>A0A2P5DQG4</accession>
<protein>
    <submittedName>
        <fullName evidence="1">Uncharacterized protein</fullName>
    </submittedName>
</protein>
<evidence type="ECO:0000313" key="2">
    <source>
        <dbReference type="Proteomes" id="UP000237105"/>
    </source>
</evidence>
<evidence type="ECO:0000313" key="1">
    <source>
        <dbReference type="EMBL" id="PON75520.1"/>
    </source>
</evidence>
<proteinExistence type="predicted"/>
<dbReference type="Proteomes" id="UP000237105">
    <property type="component" value="Unassembled WGS sequence"/>
</dbReference>
<reference evidence="2" key="1">
    <citation type="submission" date="2016-06" db="EMBL/GenBank/DDBJ databases">
        <title>Parallel loss of symbiosis genes in relatives of nitrogen-fixing non-legume Parasponia.</title>
        <authorList>
            <person name="Van Velzen R."/>
            <person name="Holmer R."/>
            <person name="Bu F."/>
            <person name="Rutten L."/>
            <person name="Van Zeijl A."/>
            <person name="Liu W."/>
            <person name="Santuari L."/>
            <person name="Cao Q."/>
            <person name="Sharma T."/>
            <person name="Shen D."/>
            <person name="Roswanjaya Y."/>
            <person name="Wardhani T."/>
            <person name="Kalhor M.S."/>
            <person name="Jansen J."/>
            <person name="Van den Hoogen J."/>
            <person name="Gungor B."/>
            <person name="Hartog M."/>
            <person name="Hontelez J."/>
            <person name="Verver J."/>
            <person name="Yang W.-C."/>
            <person name="Schijlen E."/>
            <person name="Repin R."/>
            <person name="Schilthuizen M."/>
            <person name="Schranz E."/>
            <person name="Heidstra R."/>
            <person name="Miyata K."/>
            <person name="Fedorova E."/>
            <person name="Kohlen W."/>
            <person name="Bisseling T."/>
            <person name="Smit S."/>
            <person name="Geurts R."/>
        </authorList>
    </citation>
    <scope>NUCLEOTIDE SEQUENCE [LARGE SCALE GENOMIC DNA]</scope>
    <source>
        <strain evidence="2">cv. WU1-14</strain>
    </source>
</reference>
<keyword evidence="2" id="KW-1185">Reference proteome</keyword>
<dbReference type="OrthoDB" id="584978at2759"/>
<name>A0A2P5DQG4_PARAD</name>
<gene>
    <name evidence="1" type="ORF">PanWU01x14_041450</name>
</gene>
<sequence>MVAMYESSENQKTYGVEDVMDLILSRVPARSVARWRKNRGKSTSDRISPELSPLEIQFGRKDIKGTGLFWLSAGIGDKLRVHNSSYGLFLVSSKIDIPSNFYVVNLLLFLVETTIGMGHKTYNVILYYSYGTTWSSTPSPTVKFQGGVFHKEILYWITDVQGQALTFHLETKNWATISLPETPTNRFCRPRLIASTNFLHYFITRNSIEDLCVFEITDSGGIIILVQGFVTCYDPKKQRHMFLNLERRFPVRGADVSGGDVEAFEVTDSLVPV</sequence>
<organism evidence="1 2">
    <name type="scientific">Parasponia andersonii</name>
    <name type="common">Sponia andersonii</name>
    <dbReference type="NCBI Taxonomy" id="3476"/>
    <lineage>
        <taxon>Eukaryota</taxon>
        <taxon>Viridiplantae</taxon>
        <taxon>Streptophyta</taxon>
        <taxon>Embryophyta</taxon>
        <taxon>Tracheophyta</taxon>
        <taxon>Spermatophyta</taxon>
        <taxon>Magnoliopsida</taxon>
        <taxon>eudicotyledons</taxon>
        <taxon>Gunneridae</taxon>
        <taxon>Pentapetalae</taxon>
        <taxon>rosids</taxon>
        <taxon>fabids</taxon>
        <taxon>Rosales</taxon>
        <taxon>Cannabaceae</taxon>
        <taxon>Parasponia</taxon>
    </lineage>
</organism>
<dbReference type="AlphaFoldDB" id="A0A2P5DQG4"/>